<feature type="compositionally biased region" description="Polar residues" evidence="1">
    <location>
        <begin position="1455"/>
        <end position="1466"/>
    </location>
</feature>
<feature type="compositionally biased region" description="Polar residues" evidence="1">
    <location>
        <begin position="141"/>
        <end position="166"/>
    </location>
</feature>
<dbReference type="PROSITE" id="PS51376">
    <property type="entry name" value="DBB"/>
    <property type="match status" value="1"/>
</dbReference>
<organism evidence="3 4">
    <name type="scientific">Folsomia candida</name>
    <name type="common">Springtail</name>
    <dbReference type="NCBI Taxonomy" id="158441"/>
    <lineage>
        <taxon>Eukaryota</taxon>
        <taxon>Metazoa</taxon>
        <taxon>Ecdysozoa</taxon>
        <taxon>Arthropoda</taxon>
        <taxon>Hexapoda</taxon>
        <taxon>Collembola</taxon>
        <taxon>Entomobryomorpha</taxon>
        <taxon>Isotomoidea</taxon>
        <taxon>Isotomidae</taxon>
        <taxon>Proisotominae</taxon>
        <taxon>Folsomia</taxon>
    </lineage>
</organism>
<dbReference type="EMBL" id="LNIX01000007">
    <property type="protein sequence ID" value="OXA52077.1"/>
    <property type="molecule type" value="Genomic_DNA"/>
</dbReference>
<feature type="domain" description="DBB" evidence="2">
    <location>
        <begin position="701"/>
        <end position="852"/>
    </location>
</feature>
<feature type="region of interest" description="Disordered" evidence="1">
    <location>
        <begin position="21"/>
        <end position="54"/>
    </location>
</feature>
<reference evidence="3 4" key="1">
    <citation type="submission" date="2015-12" db="EMBL/GenBank/DDBJ databases">
        <title>The genome of Folsomia candida.</title>
        <authorList>
            <person name="Faddeeva A."/>
            <person name="Derks M.F."/>
            <person name="Anvar Y."/>
            <person name="Smit S."/>
            <person name="Van Straalen N."/>
            <person name="Roelofs D."/>
        </authorList>
    </citation>
    <scope>NUCLEOTIDE SEQUENCE [LARGE SCALE GENOMIC DNA]</scope>
    <source>
        <strain evidence="3 4">VU population</strain>
        <tissue evidence="3">Whole body</tissue>
    </source>
</reference>
<evidence type="ECO:0000313" key="4">
    <source>
        <dbReference type="Proteomes" id="UP000198287"/>
    </source>
</evidence>
<feature type="region of interest" description="Disordered" evidence="1">
    <location>
        <begin position="87"/>
        <end position="112"/>
    </location>
</feature>
<accession>A0A226E533</accession>
<dbReference type="SMART" id="SM01282">
    <property type="entry name" value="DBB"/>
    <property type="match status" value="1"/>
</dbReference>
<feature type="region of interest" description="Disordered" evidence="1">
    <location>
        <begin position="1171"/>
        <end position="1220"/>
    </location>
</feature>
<dbReference type="OrthoDB" id="8192811at2759"/>
<feature type="compositionally biased region" description="Polar residues" evidence="1">
    <location>
        <begin position="993"/>
        <end position="1010"/>
    </location>
</feature>
<feature type="region of interest" description="Disordered" evidence="1">
    <location>
        <begin position="1331"/>
        <end position="1594"/>
    </location>
</feature>
<dbReference type="Proteomes" id="UP000198287">
    <property type="component" value="Unassembled WGS sequence"/>
</dbReference>
<dbReference type="InterPro" id="IPR017893">
    <property type="entry name" value="DBB_domain"/>
</dbReference>
<feature type="compositionally biased region" description="Low complexity" evidence="1">
    <location>
        <begin position="100"/>
        <end position="112"/>
    </location>
</feature>
<evidence type="ECO:0000259" key="2">
    <source>
        <dbReference type="PROSITE" id="PS51376"/>
    </source>
</evidence>
<feature type="region of interest" description="Disordered" evidence="1">
    <location>
        <begin position="969"/>
        <end position="1039"/>
    </location>
</feature>
<feature type="compositionally biased region" description="Polar residues" evidence="1">
    <location>
        <begin position="1203"/>
        <end position="1212"/>
    </location>
</feature>
<feature type="compositionally biased region" description="Low complexity" evidence="1">
    <location>
        <begin position="129"/>
        <end position="140"/>
    </location>
</feature>
<dbReference type="GO" id="GO:0016301">
    <property type="term" value="F:kinase activity"/>
    <property type="evidence" value="ECO:0007669"/>
    <property type="project" value="UniProtKB-KW"/>
</dbReference>
<feature type="region of interest" description="Disordered" evidence="1">
    <location>
        <begin position="248"/>
        <end position="274"/>
    </location>
</feature>
<feature type="region of interest" description="Disordered" evidence="1">
    <location>
        <begin position="306"/>
        <end position="327"/>
    </location>
</feature>
<keyword evidence="3" id="KW-0418">Kinase</keyword>
<feature type="region of interest" description="Disordered" evidence="1">
    <location>
        <begin position="1056"/>
        <end position="1124"/>
    </location>
</feature>
<feature type="compositionally biased region" description="Basic and acidic residues" evidence="1">
    <location>
        <begin position="1369"/>
        <end position="1378"/>
    </location>
</feature>
<feature type="compositionally biased region" description="Polar residues" evidence="1">
    <location>
        <begin position="1171"/>
        <end position="1190"/>
    </location>
</feature>
<dbReference type="Pfam" id="PF14545">
    <property type="entry name" value="DBB"/>
    <property type="match status" value="1"/>
</dbReference>
<sequence>MPIIQENPSYFDDGDMHPSLYKKFGYNRNRKPPPEPITTGRGRREPLSSEDTDATELDVFLSSCESNGGSCFVDNLMSHPIKETSFESIRASARNRRNDSSSSNSDHQRKGGFSQKFGQFFWKSKSKHSLGSESHVSGSSTIDESNGPNSPRFTPDSSLSIYTNSCEGDRHSSNSSSNSNQISPKDGDEEGEGRSTDKLNGRTAPSLLFAEEERERASLYRFDDCERYAANMYYNMGENYTTCRVQQSSSRPRNNSVPVAATTHQSSKAADGGGIIRDNPNEIHDYYMNPTFSTFPNARRHSVAYSSATSSSDNVGKAKQTGRGKAKKYCQIIDIEHDKDGYLKPLRPNEPRNSRNVYYINEPQSPAESGRKVHQVHVDVHSPTLTSASSSLSYDTTEFEALNSSSRNHIRRDFETSATTEDSQSTLLAGSICSGSYVPFYQNGAGSSLSFEANGSKCQADNEGKNNNNNEKIGSGSKFAPVCLSRIRRVIGSDCEPYCSLCGLASTMIASTFMQCLLNTCRAFIIPICTCILFSEPTMDVAIVSCHECFFSKNAESHIRGFLDKLVTPDKQKMDVKLQSYDMKDLEHSKVAADVHRSKVQIVIISHHFLQRLKIEESSRVRVSPVNRVFRSKRVIAILAGGVNHQEISDGYQMVLARFGEWFPVELRSTCKLDLEFSKKFTDHFVKIYNLEQCNTNNFTVFPKKVTRDQPKIIIILKKPLDSGDDVRVEFSCGRRTEGSTFIKIENPYTLSVRLPDSLCPEKVAYVEISVYLSNQKLGATCIKSDMQARICDDDVVEKMTKMVPGFLKLFDEHIKQTLIKNYRECTDYLTDPAIELMNDVLICKGDEFPTIMHFAAFYGLEHTAFTVLDEADGLEQCKILNDNEMKPLDLAEYRSNDNVVQIIMDYHVHQEISASYKAYQIMKNIYSRDSVLELRKKEIVSKSRQADKPKISLPEYENLPETAILDESNTEAETQENNASLSPAIISDDQKSVSSGGSYISWNFNQNPAESEATDQPKPQTPQKPKPVARSHRSKLKKPYVNVADEILNDGKAQVEAVSQDEVRLRHPRENRRPSRDHLRRKSISPIQNYDIPRFSNEEYAIPPPDSRPVLPEKSKTDNSPVLVKKTTGSIPITNDGYLIMDHEEQNGEIVLKEHLRYQEGTFVSISHTPKNDQVQQPAGVVQHSNSFDTAPISPPQGAKTPPNNSNTSPIKNEERKNSLTIEPNIMLDPVDEELIHLMKDFTNAGYSISQIELLFENWKCRPDVQKSIEDKKSYMKKVREEYKRLQSTQTTKGASILDKIKVVLTGKKKTSVTSSPKFEHLGGVKFSTDDIQRLQSRPSADRESLGSHGSGSGTSVPDSGFGVSELDLEREHDNNKDLGGSSSGGGYDSSSPKIYRNPLDRRFIPSYVPREPPPGSATDSPGGDADYQVPPPPRPLNSPKVPQKPARAGVVPGSQTNESSSNDAPQPPAIPQKPSHLKGAVEDDSENPPPPPPRTYCKPNPFAYIDYSSRGTRGGTTTNKSVNPTLVRHRPYQFFLMDSHSTPVPSSRPAPPPRPPRKLSSKSDSDSPITPTADPPDSPVLPNKPPRKREDITTYKSINYIIIYHNPAGLMSFSAEAKKHSYENIQAMSAVTS</sequence>
<keyword evidence="4" id="KW-1185">Reference proteome</keyword>
<protein>
    <submittedName>
        <fullName evidence="3">Phosphoinositide 3-kinase adapter protein 1</fullName>
    </submittedName>
</protein>
<dbReference type="PANTHER" id="PTHR16267">
    <property type="entry name" value="BANK1/PIK3AP1 FAMILY MEMBER"/>
    <property type="match status" value="1"/>
</dbReference>
<dbReference type="STRING" id="158441.A0A226E533"/>
<keyword evidence="3" id="KW-0808">Transferase</keyword>
<evidence type="ECO:0000256" key="1">
    <source>
        <dbReference type="SAM" id="MobiDB-lite"/>
    </source>
</evidence>
<feature type="compositionally biased region" description="Polar residues" evidence="1">
    <location>
        <begin position="248"/>
        <end position="268"/>
    </location>
</feature>
<feature type="compositionally biased region" description="Pro residues" evidence="1">
    <location>
        <begin position="1575"/>
        <end position="1586"/>
    </location>
</feature>
<feature type="compositionally biased region" description="Basic residues" evidence="1">
    <location>
        <begin position="1028"/>
        <end position="1039"/>
    </location>
</feature>
<dbReference type="GO" id="GO:0005102">
    <property type="term" value="F:signaling receptor binding"/>
    <property type="evidence" value="ECO:0007669"/>
    <property type="project" value="TreeGrafter"/>
</dbReference>
<evidence type="ECO:0000313" key="3">
    <source>
        <dbReference type="EMBL" id="OXA52077.1"/>
    </source>
</evidence>
<comment type="caution">
    <text evidence="3">The sequence shown here is derived from an EMBL/GenBank/DDBJ whole genome shotgun (WGS) entry which is preliminary data.</text>
</comment>
<proteinExistence type="predicted"/>
<dbReference type="InterPro" id="IPR052446">
    <property type="entry name" value="B-cell_PI3K-Signaling_Adptrs"/>
</dbReference>
<feature type="region of interest" description="Disordered" evidence="1">
    <location>
        <begin position="129"/>
        <end position="210"/>
    </location>
</feature>
<name>A0A226E533_FOLCA</name>
<dbReference type="PANTHER" id="PTHR16267:SF11">
    <property type="entry name" value="STUMPS, ISOFORM E"/>
    <property type="match status" value="1"/>
</dbReference>
<gene>
    <name evidence="3" type="ORF">Fcan01_13744</name>
</gene>